<organism evidence="2 3">
    <name type="scientific">Streptomyces lividans 1326</name>
    <dbReference type="NCBI Taxonomy" id="1200984"/>
    <lineage>
        <taxon>Bacteria</taxon>
        <taxon>Bacillati</taxon>
        <taxon>Actinomycetota</taxon>
        <taxon>Actinomycetes</taxon>
        <taxon>Kitasatosporales</taxon>
        <taxon>Streptomycetaceae</taxon>
        <taxon>Streptomyces</taxon>
    </lineage>
</organism>
<keyword evidence="1" id="KW-0812">Transmembrane</keyword>
<sequence length="78" mass="7611">MLHGSSAGHRSPFADAMVIVVIGVLACVLSGYGLELSSVLAVLGGAGLVAADTLTAVRGAGKRLHRSAVQAVTALAAG</sequence>
<evidence type="ECO:0000313" key="3">
    <source>
        <dbReference type="Proteomes" id="UP000014062"/>
    </source>
</evidence>
<feature type="transmembrane region" description="Helical" evidence="1">
    <location>
        <begin position="38"/>
        <end position="57"/>
    </location>
</feature>
<proteinExistence type="predicted"/>
<keyword evidence="1" id="KW-1133">Transmembrane helix</keyword>
<dbReference type="RefSeq" id="WP_003971307.1">
    <property type="nucleotide sequence ID" value="NZ_CM001889.1"/>
</dbReference>
<evidence type="ECO:0000256" key="1">
    <source>
        <dbReference type="SAM" id="Phobius"/>
    </source>
</evidence>
<protein>
    <submittedName>
        <fullName evidence="2">Uncharacterized protein</fullName>
    </submittedName>
</protein>
<keyword evidence="1" id="KW-0472">Membrane</keyword>
<evidence type="ECO:0000313" key="2">
    <source>
        <dbReference type="EMBL" id="EOY52782.1"/>
    </source>
</evidence>
<dbReference type="AlphaFoldDB" id="A0A7U9DZ04"/>
<dbReference type="Proteomes" id="UP000014062">
    <property type="component" value="Chromosome"/>
</dbReference>
<reference evidence="3" key="1">
    <citation type="journal article" date="2013" name="Genome Biol. Evol.">
        <title>The genome sequence of Streptomyces lividans 66 reveals a novel tRNA-dependent peptide biosynthetic system within a metal-related genomic island.</title>
        <authorList>
            <person name="Cruz-Morales P."/>
            <person name="Vijgenboom E."/>
            <person name="Iruegas-Bocardo F."/>
            <person name="Girard G."/>
            <person name="Yanez-Guerra L.A."/>
            <person name="Ramos-Aboites H.E."/>
            <person name="Pernodet J.L."/>
            <person name="Anne J."/>
            <person name="van Wezel G.P."/>
            <person name="Barona-Gomez F."/>
        </authorList>
    </citation>
    <scope>NUCLEOTIDE SEQUENCE [LARGE SCALE GENOMIC DNA]</scope>
    <source>
        <strain evidence="3">1326</strain>
    </source>
</reference>
<dbReference type="EMBL" id="CM001889">
    <property type="protein sequence ID" value="EOY52782.1"/>
    <property type="molecule type" value="Genomic_DNA"/>
</dbReference>
<gene>
    <name evidence="2" type="ORF">SLI_8084</name>
</gene>
<name>A0A7U9DZ04_STRLI</name>
<accession>A0A7U9DZ04</accession>
<feature type="transmembrane region" description="Helical" evidence="1">
    <location>
        <begin position="12"/>
        <end position="32"/>
    </location>
</feature>